<dbReference type="FunFam" id="3.30.390.30:FF:000001">
    <property type="entry name" value="Dihydrolipoyl dehydrogenase"/>
    <property type="match status" value="1"/>
</dbReference>
<dbReference type="KEGG" id="nse:NSE_0671"/>
<keyword evidence="3 13" id="KW-0285">Flavoprotein</keyword>
<protein>
    <recommendedName>
        <fullName evidence="2 13">Dihydrolipoyl dehydrogenase</fullName>
        <ecNumber evidence="2 13">1.8.1.4</ecNumber>
    </recommendedName>
</protein>
<dbReference type="InterPro" id="IPR050151">
    <property type="entry name" value="Class-I_Pyr_Nuc-Dis_Oxidored"/>
</dbReference>
<feature type="binding site" evidence="11">
    <location>
        <position position="214"/>
    </location>
    <ligand>
        <name>NAD(+)</name>
        <dbReference type="ChEBI" id="CHEBI:57540"/>
    </ligand>
</feature>
<comment type="cofactor">
    <cofactor evidence="11 13">
        <name>FAD</name>
        <dbReference type="ChEBI" id="CHEBI:57692"/>
    </cofactor>
    <text evidence="11 13">Binds 1 FAD per subunit.</text>
</comment>
<dbReference type="InterPro" id="IPR006258">
    <property type="entry name" value="Lipoamide_DH"/>
</dbReference>
<dbReference type="GO" id="GO:0045252">
    <property type="term" value="C:oxoglutarate dehydrogenase complex"/>
    <property type="evidence" value="ECO:0007669"/>
    <property type="project" value="TreeGrafter"/>
</dbReference>
<dbReference type="Gene3D" id="3.30.390.30">
    <property type="match status" value="1"/>
</dbReference>
<feature type="domain" description="FAD/NAD(P)-binding" evidence="15">
    <location>
        <begin position="13"/>
        <end position="333"/>
    </location>
</feature>
<evidence type="ECO:0000256" key="7">
    <source>
        <dbReference type="ARBA" id="ARBA00023157"/>
    </source>
</evidence>
<dbReference type="PIRSF" id="PIRSF000350">
    <property type="entry name" value="Mercury_reductase_MerA"/>
    <property type="match status" value="1"/>
</dbReference>
<evidence type="ECO:0000256" key="12">
    <source>
        <dbReference type="PIRSR" id="PIRSR000350-4"/>
    </source>
</evidence>
<evidence type="ECO:0000256" key="2">
    <source>
        <dbReference type="ARBA" id="ARBA00012608"/>
    </source>
</evidence>
<name>Q2GD97_EHRS3</name>
<evidence type="ECO:0000256" key="6">
    <source>
        <dbReference type="ARBA" id="ARBA00023027"/>
    </source>
</evidence>
<sequence>MCHFFVRMSEKEFDVVVIGGGPAGYVCSIKAAQLGMKVACVEKRPSLGGTCLNEGCIPSKALLHSSYAYYSAKKCFDVLGVECSDVKLNLTKMMGNKSRIVMELSQGIEFLFKKNKVTRFTGTGSILANGDTKKKSVIIDKTETIHTKYVVLATGSEAAELPFAKCDEKSILSSRGALELDAVPKSMIIIGGGAIGLEMASIWSRLGTEVTLMEYADRIAAASDGEVSDYLLKSLTKQGIKFHLSSRITEIKKGKLLSATFEKDEKIGSISAEKILVAVGRRPYSANIGVELERNPSGFIKVDKNFQTSVPGVYAIGDTIPGVMLAHKAEEEGVAVAEILAGRTGHIGWIPSVIYTHPEVASVGKTEEELKVIGIKYKASKFPFAANSRAKTTNDTGGFVKMLVDEHDTVLGVHIVGPSASSLIAEAVLAMEYGASAEDIARTCHSHPDLNEAMKEAALGAFFKPIHF</sequence>
<evidence type="ECO:0000256" key="9">
    <source>
        <dbReference type="ARBA" id="ARBA00049187"/>
    </source>
</evidence>
<keyword evidence="11" id="KW-0547">Nucleotide-binding</keyword>
<dbReference type="PRINTS" id="PR00368">
    <property type="entry name" value="FADPNR"/>
</dbReference>
<dbReference type="PANTHER" id="PTHR22912:SF151">
    <property type="entry name" value="DIHYDROLIPOYL DEHYDROGENASE, MITOCHONDRIAL"/>
    <property type="match status" value="1"/>
</dbReference>
<keyword evidence="5 13" id="KW-0560">Oxidoreductase</keyword>
<keyword evidence="6 11" id="KW-0520">NAD</keyword>
<evidence type="ECO:0000313" key="16">
    <source>
        <dbReference type="EMBL" id="ABD45807.1"/>
    </source>
</evidence>
<dbReference type="InterPro" id="IPR036188">
    <property type="entry name" value="FAD/NAD-bd_sf"/>
</dbReference>
<comment type="miscellaneous">
    <text evidence="13">The active site is a redox-active disulfide bond.</text>
</comment>
<dbReference type="InterPro" id="IPR004099">
    <property type="entry name" value="Pyr_nucl-diS_OxRdtase_dimer"/>
</dbReference>
<comment type="similarity">
    <text evidence="1 13">Belongs to the class-I pyridine nucleotide-disulfide oxidoreductase family.</text>
</comment>
<dbReference type="NCBIfam" id="TIGR01350">
    <property type="entry name" value="lipoamide_DH"/>
    <property type="match status" value="1"/>
</dbReference>
<dbReference type="SUPFAM" id="SSF55424">
    <property type="entry name" value="FAD/NAD-linked reductases, dimerisation (C-terminal) domain"/>
    <property type="match status" value="1"/>
</dbReference>
<gene>
    <name evidence="16" type="primary">lpdA-2</name>
    <name evidence="16" type="ordered locus">NSE_0671</name>
</gene>
<evidence type="ECO:0000256" key="11">
    <source>
        <dbReference type="PIRSR" id="PIRSR000350-3"/>
    </source>
</evidence>
<feature type="binding site" evidence="11">
    <location>
        <position position="318"/>
    </location>
    <ligand>
        <name>FAD</name>
        <dbReference type="ChEBI" id="CHEBI:57692"/>
    </ligand>
</feature>
<feature type="domain" description="Pyridine nucleotide-disulphide oxidoreductase dimerisation" evidence="14">
    <location>
        <begin position="350"/>
        <end position="458"/>
    </location>
</feature>
<evidence type="ECO:0000256" key="1">
    <source>
        <dbReference type="ARBA" id="ARBA00007532"/>
    </source>
</evidence>
<keyword evidence="4 11" id="KW-0274">FAD</keyword>
<feature type="binding site" evidence="11">
    <location>
        <begin position="154"/>
        <end position="156"/>
    </location>
    <ligand>
        <name>FAD</name>
        <dbReference type="ChEBI" id="CHEBI:57692"/>
    </ligand>
</feature>
<dbReference type="Pfam" id="PF02852">
    <property type="entry name" value="Pyr_redox_dim"/>
    <property type="match status" value="1"/>
</dbReference>
<dbReference type="SUPFAM" id="SSF51905">
    <property type="entry name" value="FAD/NAD(P)-binding domain"/>
    <property type="match status" value="1"/>
</dbReference>
<dbReference type="EC" id="1.8.1.4" evidence="2 13"/>
<evidence type="ECO:0000313" key="17">
    <source>
        <dbReference type="Proteomes" id="UP000001942"/>
    </source>
</evidence>
<comment type="catalytic activity">
    <reaction evidence="9 13">
        <text>N(6)-[(R)-dihydrolipoyl]-L-lysyl-[protein] + NAD(+) = N(6)-[(R)-lipoyl]-L-lysyl-[protein] + NADH + H(+)</text>
        <dbReference type="Rhea" id="RHEA:15045"/>
        <dbReference type="Rhea" id="RHEA-COMP:10474"/>
        <dbReference type="Rhea" id="RHEA-COMP:10475"/>
        <dbReference type="ChEBI" id="CHEBI:15378"/>
        <dbReference type="ChEBI" id="CHEBI:57540"/>
        <dbReference type="ChEBI" id="CHEBI:57945"/>
        <dbReference type="ChEBI" id="CHEBI:83099"/>
        <dbReference type="ChEBI" id="CHEBI:83100"/>
        <dbReference type="EC" id="1.8.1.4"/>
    </reaction>
</comment>
<organism evidence="16 17">
    <name type="scientific">Ehrlichia sennetsu (strain ATCC VR-367 / Miyayama)</name>
    <name type="common">Neorickettsia sennetsu</name>
    <dbReference type="NCBI Taxonomy" id="222891"/>
    <lineage>
        <taxon>Bacteria</taxon>
        <taxon>Pseudomonadati</taxon>
        <taxon>Pseudomonadota</taxon>
        <taxon>Alphaproteobacteria</taxon>
        <taxon>Rickettsiales</taxon>
        <taxon>Anaplasmataceae</taxon>
        <taxon>Ehrlichia</taxon>
    </lineage>
</organism>
<evidence type="ECO:0000256" key="4">
    <source>
        <dbReference type="ARBA" id="ARBA00022827"/>
    </source>
</evidence>
<evidence type="ECO:0000256" key="3">
    <source>
        <dbReference type="ARBA" id="ARBA00022630"/>
    </source>
</evidence>
<dbReference type="AlphaFoldDB" id="Q2GD97"/>
<dbReference type="GO" id="GO:0004148">
    <property type="term" value="F:dihydrolipoyl dehydrogenase (NADH) activity"/>
    <property type="evidence" value="ECO:0007669"/>
    <property type="project" value="UniProtKB-EC"/>
</dbReference>
<feature type="binding site" evidence="11">
    <location>
        <position position="124"/>
    </location>
    <ligand>
        <name>FAD</name>
        <dbReference type="ChEBI" id="CHEBI:57692"/>
    </ligand>
</feature>
<proteinExistence type="inferred from homology"/>
<keyword evidence="7" id="KW-1015">Disulfide bond</keyword>
<dbReference type="PROSITE" id="PS00076">
    <property type="entry name" value="PYRIDINE_REDOX_1"/>
    <property type="match status" value="1"/>
</dbReference>
<feature type="disulfide bond" description="Redox-active" evidence="12">
    <location>
        <begin position="51"/>
        <end position="56"/>
    </location>
</feature>
<evidence type="ECO:0000259" key="15">
    <source>
        <dbReference type="Pfam" id="PF07992"/>
    </source>
</evidence>
<dbReference type="eggNOG" id="COG1249">
    <property type="taxonomic scope" value="Bacteria"/>
</dbReference>
<dbReference type="EMBL" id="CP000237">
    <property type="protein sequence ID" value="ABD45807.1"/>
    <property type="molecule type" value="Genomic_DNA"/>
</dbReference>
<dbReference type="PRINTS" id="PR00411">
    <property type="entry name" value="PNDRDTASEI"/>
</dbReference>
<dbReference type="GO" id="GO:0050660">
    <property type="term" value="F:flavin adenine dinucleotide binding"/>
    <property type="evidence" value="ECO:0007669"/>
    <property type="project" value="InterPro"/>
</dbReference>
<dbReference type="InterPro" id="IPR023753">
    <property type="entry name" value="FAD/NAD-binding_dom"/>
</dbReference>
<feature type="binding site" evidence="11">
    <location>
        <begin position="324"/>
        <end position="327"/>
    </location>
    <ligand>
        <name>FAD</name>
        <dbReference type="ChEBI" id="CHEBI:57692"/>
    </ligand>
</feature>
<feature type="binding site" evidence="11">
    <location>
        <position position="60"/>
    </location>
    <ligand>
        <name>FAD</name>
        <dbReference type="ChEBI" id="CHEBI:57692"/>
    </ligand>
</feature>
<evidence type="ECO:0000256" key="13">
    <source>
        <dbReference type="RuleBase" id="RU003692"/>
    </source>
</evidence>
<dbReference type="HOGENOM" id="CLU_016755_0_1_5"/>
<dbReference type="Proteomes" id="UP000001942">
    <property type="component" value="Chromosome"/>
</dbReference>
<evidence type="ECO:0000259" key="14">
    <source>
        <dbReference type="Pfam" id="PF02852"/>
    </source>
</evidence>
<feature type="binding site" evidence="11">
    <location>
        <position position="280"/>
    </location>
    <ligand>
        <name>NAD(+)</name>
        <dbReference type="ChEBI" id="CHEBI:57540"/>
    </ligand>
</feature>
<dbReference type="InterPro" id="IPR001100">
    <property type="entry name" value="Pyr_nuc-diS_OxRdtase"/>
</dbReference>
<dbReference type="Pfam" id="PF07992">
    <property type="entry name" value="Pyr_redox_2"/>
    <property type="match status" value="1"/>
</dbReference>
<evidence type="ECO:0000256" key="8">
    <source>
        <dbReference type="ARBA" id="ARBA00023284"/>
    </source>
</evidence>
<keyword evidence="8 13" id="KW-0676">Redox-active center</keyword>
<reference evidence="16 17" key="1">
    <citation type="journal article" date="2006" name="PLoS Genet.">
        <title>Comparative genomics of emerging human ehrlichiosis agents.</title>
        <authorList>
            <person name="Dunning Hotopp J.C."/>
            <person name="Lin M."/>
            <person name="Madupu R."/>
            <person name="Crabtree J."/>
            <person name="Angiuoli S.V."/>
            <person name="Eisen J.A."/>
            <person name="Seshadri R."/>
            <person name="Ren Q."/>
            <person name="Wu M."/>
            <person name="Utterback T.R."/>
            <person name="Smith S."/>
            <person name="Lewis M."/>
            <person name="Khouri H."/>
            <person name="Zhang C."/>
            <person name="Niu H."/>
            <person name="Lin Q."/>
            <person name="Ohashi N."/>
            <person name="Zhi N."/>
            <person name="Nelson W."/>
            <person name="Brinkac L.M."/>
            <person name="Dodson R.J."/>
            <person name="Rosovitz M.J."/>
            <person name="Sundaram J."/>
            <person name="Daugherty S.C."/>
            <person name="Davidsen T."/>
            <person name="Durkin A.S."/>
            <person name="Gwinn M."/>
            <person name="Haft D.H."/>
            <person name="Selengut J.D."/>
            <person name="Sullivan S.A."/>
            <person name="Zafar N."/>
            <person name="Zhou L."/>
            <person name="Benahmed F."/>
            <person name="Forberger H."/>
            <person name="Halpin R."/>
            <person name="Mulligan S."/>
            <person name="Robinson J."/>
            <person name="White O."/>
            <person name="Rikihisa Y."/>
            <person name="Tettelin H."/>
        </authorList>
    </citation>
    <scope>NUCLEOTIDE SEQUENCE [LARGE SCALE GENOMIC DNA]</scope>
    <source>
        <strain evidence="17">ATCC VR-367 / Miyayama</strain>
    </source>
</reference>
<feature type="binding site" evidence="11">
    <location>
        <begin position="191"/>
        <end position="198"/>
    </location>
    <ligand>
        <name>NAD(+)</name>
        <dbReference type="ChEBI" id="CHEBI:57540"/>
    </ligand>
</feature>
<accession>Q2GD97</accession>
<dbReference type="GO" id="GO:0006103">
    <property type="term" value="P:2-oxoglutarate metabolic process"/>
    <property type="evidence" value="ECO:0007669"/>
    <property type="project" value="TreeGrafter"/>
</dbReference>
<dbReference type="InterPro" id="IPR016156">
    <property type="entry name" value="FAD/NAD-linked_Rdtase_dimer_sf"/>
</dbReference>
<evidence type="ECO:0000256" key="10">
    <source>
        <dbReference type="PIRSR" id="PIRSR000350-2"/>
    </source>
</evidence>
<feature type="active site" description="Proton acceptor" evidence="10">
    <location>
        <position position="447"/>
    </location>
</feature>
<dbReference type="InterPro" id="IPR012999">
    <property type="entry name" value="Pyr_OxRdtase_I_AS"/>
</dbReference>
<dbReference type="Gene3D" id="3.50.50.60">
    <property type="entry name" value="FAD/NAD(P)-binding domain"/>
    <property type="match status" value="2"/>
</dbReference>
<dbReference type="STRING" id="222891.NSE_0671"/>
<dbReference type="PANTHER" id="PTHR22912">
    <property type="entry name" value="DISULFIDE OXIDOREDUCTASE"/>
    <property type="match status" value="1"/>
</dbReference>
<keyword evidence="17" id="KW-1185">Reference proteome</keyword>
<evidence type="ECO:0000256" key="5">
    <source>
        <dbReference type="ARBA" id="ARBA00023002"/>
    </source>
</evidence>